<protein>
    <submittedName>
        <fullName evidence="3">Short-chain dehydrogenase/reductase SDR</fullName>
    </submittedName>
</protein>
<evidence type="ECO:0000256" key="1">
    <source>
        <dbReference type="ARBA" id="ARBA00006484"/>
    </source>
</evidence>
<dbReference type="GO" id="GO:0006633">
    <property type="term" value="P:fatty acid biosynthetic process"/>
    <property type="evidence" value="ECO:0007669"/>
    <property type="project" value="TreeGrafter"/>
</dbReference>
<accession>A4XEI6</accession>
<dbReference type="GO" id="GO:0048038">
    <property type="term" value="F:quinone binding"/>
    <property type="evidence" value="ECO:0007669"/>
    <property type="project" value="TreeGrafter"/>
</dbReference>
<dbReference type="GO" id="GO:0016616">
    <property type="term" value="F:oxidoreductase activity, acting on the CH-OH group of donors, NAD or NADP as acceptor"/>
    <property type="evidence" value="ECO:0007669"/>
    <property type="project" value="TreeGrafter"/>
</dbReference>
<dbReference type="Pfam" id="PF13561">
    <property type="entry name" value="adh_short_C2"/>
    <property type="match status" value="1"/>
</dbReference>
<dbReference type="SUPFAM" id="SSF51735">
    <property type="entry name" value="NAD(P)-binding Rossmann-fold domains"/>
    <property type="match status" value="1"/>
</dbReference>
<comment type="similarity">
    <text evidence="1">Belongs to the short-chain dehydrogenases/reductases (SDR) family.</text>
</comment>
<dbReference type="InterPro" id="IPR002347">
    <property type="entry name" value="SDR_fam"/>
</dbReference>
<dbReference type="HOGENOM" id="CLU_010194_1_0_5"/>
<dbReference type="eggNOG" id="COG1028">
    <property type="taxonomic scope" value="Bacteria"/>
</dbReference>
<dbReference type="InterPro" id="IPR036291">
    <property type="entry name" value="NAD(P)-bd_dom_sf"/>
</dbReference>
<dbReference type="CDD" id="cd05233">
    <property type="entry name" value="SDR_c"/>
    <property type="match status" value="1"/>
</dbReference>
<evidence type="ECO:0000313" key="4">
    <source>
        <dbReference type="Proteomes" id="UP000009134"/>
    </source>
</evidence>
<dbReference type="KEGG" id="nar:Saro_3487"/>
<keyword evidence="2" id="KW-0560">Oxidoreductase</keyword>
<dbReference type="PANTHER" id="PTHR42760:SF133">
    <property type="entry name" value="3-OXOACYL-[ACYL-CARRIER-PROTEIN] REDUCTASE"/>
    <property type="match status" value="1"/>
</dbReference>
<keyword evidence="4" id="KW-1185">Reference proteome</keyword>
<keyword evidence="3" id="KW-0614">Plasmid</keyword>
<evidence type="ECO:0000256" key="2">
    <source>
        <dbReference type="ARBA" id="ARBA00023002"/>
    </source>
</evidence>
<dbReference type="AlphaFoldDB" id="A4XEI6"/>
<dbReference type="Gene3D" id="3.40.50.720">
    <property type="entry name" value="NAD(P)-binding Rossmann-like Domain"/>
    <property type="match status" value="1"/>
</dbReference>
<geneLocation type="plasmid" evidence="3 4">
    <name>pNL2</name>
</geneLocation>
<name>A4XEI6_NOVAD</name>
<dbReference type="Proteomes" id="UP000009134">
    <property type="component" value="Plasmid pNL2"/>
</dbReference>
<sequence length="272" mass="28640">MAGNSGRLEGKKAIVLGASSEGNMGQVIAQRLIDEGAEVLVAGRKDAVLKAFADKTGCHWTSCDITDEASVNALADTAVATMGGIDIAINSTGWGLLKPFLDVTREDLDAMTALQLVGPHQFFQAMVRKMARSLGGRGGSIITISSATATIMLNDHAIYMGTKAGTDHIVRCIAHEFGHEGIRANSISPGLTDTPMNEDAKQVPGLFESFRNSYPLGRWGTSEDVAAAAVFLASDECFMTGENLQVNGGLTLRRNPTREEIAASVAKATGQA</sequence>
<organism evidence="3 4">
    <name type="scientific">Novosphingobium aromaticivorans (strain ATCC 700278 / DSM 12444 / CCUG 56034 / CIP 105152 / NBRC 16084 / F199)</name>
    <dbReference type="NCBI Taxonomy" id="279238"/>
    <lineage>
        <taxon>Bacteria</taxon>
        <taxon>Pseudomonadati</taxon>
        <taxon>Pseudomonadota</taxon>
        <taxon>Alphaproteobacteria</taxon>
        <taxon>Sphingomonadales</taxon>
        <taxon>Sphingomonadaceae</taxon>
        <taxon>Novosphingobium</taxon>
    </lineage>
</organism>
<evidence type="ECO:0000313" key="3">
    <source>
        <dbReference type="EMBL" id="ABP64347.1"/>
    </source>
</evidence>
<dbReference type="PANTHER" id="PTHR42760">
    <property type="entry name" value="SHORT-CHAIN DEHYDROGENASES/REDUCTASES FAMILY MEMBER"/>
    <property type="match status" value="1"/>
</dbReference>
<dbReference type="PRINTS" id="PR00081">
    <property type="entry name" value="GDHRDH"/>
</dbReference>
<gene>
    <name evidence="3" type="ordered locus">Saro_3487</name>
</gene>
<reference evidence="3 4" key="1">
    <citation type="submission" date="2007-04" db="EMBL/GenBank/DDBJ databases">
        <title>Complete sequence of plasmid pNL2 of Novosphingobium aromaticivorans DSM 12444.</title>
        <authorList>
            <consortium name="US DOE Joint Genome Institute"/>
            <person name="Copeland A."/>
            <person name="Lucas S."/>
            <person name="Lapidus A."/>
            <person name="Barry K."/>
            <person name="Detter J.C."/>
            <person name="Glavina del Rio T."/>
            <person name="Hammon N."/>
            <person name="Israni S."/>
            <person name="Dalin E."/>
            <person name="Tice H."/>
            <person name="Pitluck S."/>
            <person name="Chertkov O."/>
            <person name="Han C."/>
            <person name="Thomson S."/>
            <person name="Schmutz J."/>
            <person name="Larimer F."/>
            <person name="Land M."/>
            <person name="Kyrpides N."/>
            <person name="Ivanova N."/>
            <person name="Fredrickson J."/>
            <person name="Romine M.F."/>
            <person name="Richardson P."/>
        </authorList>
    </citation>
    <scope>NUCLEOTIDE SEQUENCE [LARGE SCALE GENOMIC DNA]</scope>
    <source>
        <strain evidence="4">ATCC 700278 / DSM 12444 / CCUG 56034 / CIP 105152 / NBRC 16084 / F199</strain>
        <plasmid evidence="3 4">pNL2</plasmid>
    </source>
</reference>
<dbReference type="RefSeq" id="WP_011906734.1">
    <property type="nucleotide sequence ID" value="NC_009427.1"/>
</dbReference>
<dbReference type="EMBL" id="CP000677">
    <property type="protein sequence ID" value="ABP64347.1"/>
    <property type="molecule type" value="Genomic_DNA"/>
</dbReference>
<proteinExistence type="inferred from homology"/>
<dbReference type="FunFam" id="3.40.50.720:FF:000084">
    <property type="entry name" value="Short-chain dehydrogenase reductase"/>
    <property type="match status" value="1"/>
</dbReference>